<dbReference type="PANTHER" id="PTHR35722:SF1">
    <property type="entry name" value="MAL D 1-ASSOCIATED PROTEIN"/>
    <property type="match status" value="1"/>
</dbReference>
<feature type="compositionally biased region" description="Basic and acidic residues" evidence="1">
    <location>
        <begin position="185"/>
        <end position="194"/>
    </location>
</feature>
<dbReference type="AlphaFoldDB" id="A0A8T2TAP7"/>
<feature type="region of interest" description="Disordered" evidence="1">
    <location>
        <begin position="163"/>
        <end position="217"/>
    </location>
</feature>
<comment type="caution">
    <text evidence="2">The sequence shown here is derived from an EMBL/GenBank/DDBJ whole genome shotgun (WGS) entry which is preliminary data.</text>
</comment>
<evidence type="ECO:0000313" key="3">
    <source>
        <dbReference type="Proteomes" id="UP000825935"/>
    </source>
</evidence>
<dbReference type="OMA" id="GFPPVHD"/>
<dbReference type="PANTHER" id="PTHR35722">
    <property type="entry name" value="MAL D 1-ASSOCIATED PROTEIN"/>
    <property type="match status" value="1"/>
</dbReference>
<gene>
    <name evidence="2" type="ORF">KP509_14G012500</name>
</gene>
<organism evidence="2 3">
    <name type="scientific">Ceratopteris richardii</name>
    <name type="common">Triangle waterfern</name>
    <dbReference type="NCBI Taxonomy" id="49495"/>
    <lineage>
        <taxon>Eukaryota</taxon>
        <taxon>Viridiplantae</taxon>
        <taxon>Streptophyta</taxon>
        <taxon>Embryophyta</taxon>
        <taxon>Tracheophyta</taxon>
        <taxon>Polypodiopsida</taxon>
        <taxon>Polypodiidae</taxon>
        <taxon>Polypodiales</taxon>
        <taxon>Pteridineae</taxon>
        <taxon>Pteridaceae</taxon>
        <taxon>Parkerioideae</taxon>
        <taxon>Ceratopteris</taxon>
    </lineage>
</organism>
<dbReference type="Proteomes" id="UP000825935">
    <property type="component" value="Chromosome 14"/>
</dbReference>
<dbReference type="EMBL" id="CM035419">
    <property type="protein sequence ID" value="KAH7414813.1"/>
    <property type="molecule type" value="Genomic_DNA"/>
</dbReference>
<keyword evidence="3" id="KW-1185">Reference proteome</keyword>
<proteinExistence type="predicted"/>
<feature type="compositionally biased region" description="Basic and acidic residues" evidence="1">
    <location>
        <begin position="1"/>
        <end position="12"/>
    </location>
</feature>
<dbReference type="OrthoDB" id="1914474at2759"/>
<evidence type="ECO:0000256" key="1">
    <source>
        <dbReference type="SAM" id="MobiDB-lite"/>
    </source>
</evidence>
<protein>
    <submittedName>
        <fullName evidence="2">Uncharacterized protein</fullName>
    </submittedName>
</protein>
<feature type="region of interest" description="Disordered" evidence="1">
    <location>
        <begin position="1"/>
        <end position="47"/>
    </location>
</feature>
<name>A0A8T2TAP7_CERRI</name>
<dbReference type="InterPro" id="IPR053346">
    <property type="entry name" value="Fra_a_1-associated"/>
</dbReference>
<reference evidence="2" key="1">
    <citation type="submission" date="2021-08" db="EMBL/GenBank/DDBJ databases">
        <title>WGS assembly of Ceratopteris richardii.</title>
        <authorList>
            <person name="Marchant D.B."/>
            <person name="Chen G."/>
            <person name="Jenkins J."/>
            <person name="Shu S."/>
            <person name="Leebens-Mack J."/>
            <person name="Grimwood J."/>
            <person name="Schmutz J."/>
            <person name="Soltis P."/>
            <person name="Soltis D."/>
            <person name="Chen Z.-H."/>
        </authorList>
    </citation>
    <scope>NUCLEOTIDE SEQUENCE</scope>
    <source>
        <strain evidence="2">Whitten #5841</strain>
        <tissue evidence="2">Leaf</tissue>
    </source>
</reference>
<evidence type="ECO:0000313" key="2">
    <source>
        <dbReference type="EMBL" id="KAH7414813.1"/>
    </source>
</evidence>
<accession>A0A8T2TAP7</accession>
<sequence>MSWRDSSFRDFLRFGFPSSSWSAPFRGSAESGEESSRPSPQPEDGCSYTKVVKSRCFLDRNSEGKPVKRCEKTEQLLRNCIGKQQEIIESKSLCTEEEVPNGWTMDSSSEEGILPLPHELSPHSQSPWNPFQGADPFSRGLSDGFESFMQSMEEMMNDAMNQLGFYRREDDNARNHPGRSQRLFPESRNKHEDDSSTAPWSAHKKVDVGNSRNFDEV</sequence>